<evidence type="ECO:0000313" key="2">
    <source>
        <dbReference type="EMBL" id="KAJ5415001.1"/>
    </source>
</evidence>
<dbReference type="AlphaFoldDB" id="A0A9W9WCR4"/>
<evidence type="ECO:0000256" key="1">
    <source>
        <dbReference type="SAM" id="MobiDB-lite"/>
    </source>
</evidence>
<dbReference type="EMBL" id="JAPZBU010000001">
    <property type="protein sequence ID" value="KAJ5415001.1"/>
    <property type="molecule type" value="Genomic_DNA"/>
</dbReference>
<organism evidence="2 3">
    <name type="scientific">Penicillium cosmopolitanum</name>
    <dbReference type="NCBI Taxonomy" id="1131564"/>
    <lineage>
        <taxon>Eukaryota</taxon>
        <taxon>Fungi</taxon>
        <taxon>Dikarya</taxon>
        <taxon>Ascomycota</taxon>
        <taxon>Pezizomycotina</taxon>
        <taxon>Eurotiomycetes</taxon>
        <taxon>Eurotiomycetidae</taxon>
        <taxon>Eurotiales</taxon>
        <taxon>Aspergillaceae</taxon>
        <taxon>Penicillium</taxon>
    </lineage>
</organism>
<comment type="caution">
    <text evidence="2">The sequence shown here is derived from an EMBL/GenBank/DDBJ whole genome shotgun (WGS) entry which is preliminary data.</text>
</comment>
<feature type="region of interest" description="Disordered" evidence="1">
    <location>
        <begin position="262"/>
        <end position="294"/>
    </location>
</feature>
<sequence length="347" mass="40008">MINLRLNVKKDIPLTSERIEHFQKLMETEGDLTKWLSDESSAQASVVKVFRYYLTIEEATQIIQQFGSENWRDNRQVLWSGMLREDAQKWADEHKMQTLTTAMGPLMMPEHPLCLKLKKHAHAWSQYVHGASAIFAWHIARGESVTLLTPPPPSRFHPSGFTYYQVIEEPIVTGAFGQDSVCHIDVVHPMIKKAEDFSYQLWPEDNESTWVQQFGLQLRSRNWRVTGQREEKLRLKNMMGLQDGPSNCPIISKLSHIRKENPKTKPVKKKAKVEKKAKAKKKVKVKDNVKAKENVKTEKEVKVKNNVKAKEKVKVKQNVKVKVKVKAEKKVKVKEAKGKKPAKVDKK</sequence>
<dbReference type="RefSeq" id="XP_056494847.1">
    <property type="nucleotide sequence ID" value="XM_056624746.1"/>
</dbReference>
<keyword evidence="3" id="KW-1185">Reference proteome</keyword>
<protein>
    <submittedName>
        <fullName evidence="2">Uncharacterized protein</fullName>
    </submittedName>
</protein>
<feature type="compositionally biased region" description="Basic and acidic residues" evidence="1">
    <location>
        <begin position="285"/>
        <end position="294"/>
    </location>
</feature>
<accession>A0A9W9WCR4</accession>
<gene>
    <name evidence="2" type="ORF">N7509_000099</name>
</gene>
<reference evidence="2" key="1">
    <citation type="submission" date="2022-12" db="EMBL/GenBank/DDBJ databases">
        <authorList>
            <person name="Petersen C."/>
        </authorList>
    </citation>
    <scope>NUCLEOTIDE SEQUENCE</scope>
    <source>
        <strain evidence="2">IBT 29677</strain>
    </source>
</reference>
<dbReference type="GeneID" id="81363726"/>
<dbReference type="Proteomes" id="UP001147747">
    <property type="component" value="Unassembled WGS sequence"/>
</dbReference>
<name>A0A9W9WCR4_9EURO</name>
<reference evidence="2" key="2">
    <citation type="journal article" date="2023" name="IMA Fungus">
        <title>Comparative genomic study of the Penicillium genus elucidates a diverse pangenome and 15 lateral gene transfer events.</title>
        <authorList>
            <person name="Petersen C."/>
            <person name="Sorensen T."/>
            <person name="Nielsen M.R."/>
            <person name="Sondergaard T.E."/>
            <person name="Sorensen J.L."/>
            <person name="Fitzpatrick D.A."/>
            <person name="Frisvad J.C."/>
            <person name="Nielsen K.L."/>
        </authorList>
    </citation>
    <scope>NUCLEOTIDE SEQUENCE</scope>
    <source>
        <strain evidence="2">IBT 29677</strain>
    </source>
</reference>
<evidence type="ECO:0000313" key="3">
    <source>
        <dbReference type="Proteomes" id="UP001147747"/>
    </source>
</evidence>
<feature type="region of interest" description="Disordered" evidence="1">
    <location>
        <begin position="328"/>
        <end position="347"/>
    </location>
</feature>
<proteinExistence type="predicted"/>
<dbReference type="OrthoDB" id="4365397at2759"/>
<feature type="compositionally biased region" description="Basic residues" evidence="1">
    <location>
        <begin position="265"/>
        <end position="284"/>
    </location>
</feature>